<reference evidence="2" key="1">
    <citation type="submission" date="2016-08" db="EMBL/GenBank/DDBJ databases">
        <authorList>
            <person name="Varghese N."/>
            <person name="Submissions Spin"/>
        </authorList>
    </citation>
    <scope>NUCLEOTIDE SEQUENCE [LARGE SCALE GENOMIC DNA]</scope>
    <source>
        <strain evidence="2">R-52791</strain>
    </source>
</reference>
<dbReference type="EMBL" id="FMBL01000001">
    <property type="protein sequence ID" value="SCC79222.1"/>
    <property type="molecule type" value="Genomic_DNA"/>
</dbReference>
<dbReference type="STRING" id="1505727.GA0061077_0631"/>
<dbReference type="AlphaFoldDB" id="A0A1C4H382"/>
<evidence type="ECO:0000313" key="1">
    <source>
        <dbReference type="EMBL" id="SCC79222.1"/>
    </source>
</evidence>
<evidence type="ECO:0000313" key="2">
    <source>
        <dbReference type="Proteomes" id="UP000242610"/>
    </source>
</evidence>
<keyword evidence="2" id="KW-1185">Reference proteome</keyword>
<organism evidence="1 2">
    <name type="scientific">Bifidobacterium commune</name>
    <dbReference type="NCBI Taxonomy" id="1505727"/>
    <lineage>
        <taxon>Bacteria</taxon>
        <taxon>Bacillati</taxon>
        <taxon>Actinomycetota</taxon>
        <taxon>Actinomycetes</taxon>
        <taxon>Bifidobacteriales</taxon>
        <taxon>Bifidobacteriaceae</taxon>
        <taxon>Bifidobacterium</taxon>
    </lineage>
</organism>
<protein>
    <submittedName>
        <fullName evidence="1">Uncharacterized protein</fullName>
    </submittedName>
</protein>
<dbReference type="Proteomes" id="UP000242610">
    <property type="component" value="Unassembled WGS sequence"/>
</dbReference>
<proteinExistence type="predicted"/>
<sequence length="40" mass="4269">MICGAGRVTHHREKSTKLIHRQLSTVSRDSPGSIGSGPNP</sequence>
<gene>
    <name evidence="1" type="ORF">GA0061077_0631</name>
</gene>
<accession>A0A1C4H382</accession>
<name>A0A1C4H382_9BIFI</name>